<dbReference type="NCBIfam" id="TIGR01557">
    <property type="entry name" value="myb_SHAQKYF"/>
    <property type="match status" value="1"/>
</dbReference>
<dbReference type="PROSITE" id="PS50090">
    <property type="entry name" value="MYB_LIKE"/>
    <property type="match status" value="1"/>
</dbReference>
<evidence type="ECO:0000256" key="4">
    <source>
        <dbReference type="ARBA" id="ARBA00023163"/>
    </source>
</evidence>
<dbReference type="InterPro" id="IPR001878">
    <property type="entry name" value="Znf_CCHC"/>
</dbReference>
<dbReference type="InterPro" id="IPR017884">
    <property type="entry name" value="SANT_dom"/>
</dbReference>
<name>A0A921RFF4_SORBI</name>
<dbReference type="AlphaFoldDB" id="A0A921RFF4"/>
<comment type="caution">
    <text evidence="12">The sequence shown here is derived from an EMBL/GenBank/DDBJ whole genome shotgun (WGS) entry which is preliminary data.</text>
</comment>
<feature type="domain" description="Myb-like" evidence="8">
    <location>
        <begin position="122"/>
        <end position="174"/>
    </location>
</feature>
<dbReference type="Pfam" id="PF00249">
    <property type="entry name" value="Myb_DNA-binding"/>
    <property type="match status" value="1"/>
</dbReference>
<reference evidence="12" key="2">
    <citation type="submission" date="2020-10" db="EMBL/GenBank/DDBJ databases">
        <authorList>
            <person name="Cooper E.A."/>
            <person name="Brenton Z.W."/>
            <person name="Flinn B.S."/>
            <person name="Jenkins J."/>
            <person name="Shu S."/>
            <person name="Flowers D."/>
            <person name="Luo F."/>
            <person name="Wang Y."/>
            <person name="Xia P."/>
            <person name="Barry K."/>
            <person name="Daum C."/>
            <person name="Lipzen A."/>
            <person name="Yoshinaga Y."/>
            <person name="Schmutz J."/>
            <person name="Saski C."/>
            <person name="Vermerris W."/>
            <person name="Kresovich S."/>
        </authorList>
    </citation>
    <scope>NUCLEOTIDE SEQUENCE</scope>
</reference>
<organism evidence="12 13">
    <name type="scientific">Sorghum bicolor</name>
    <name type="common">Sorghum</name>
    <name type="synonym">Sorghum vulgare</name>
    <dbReference type="NCBI Taxonomy" id="4558"/>
    <lineage>
        <taxon>Eukaryota</taxon>
        <taxon>Viridiplantae</taxon>
        <taxon>Streptophyta</taxon>
        <taxon>Embryophyta</taxon>
        <taxon>Tracheophyta</taxon>
        <taxon>Spermatophyta</taxon>
        <taxon>Magnoliopsida</taxon>
        <taxon>Liliopsida</taxon>
        <taxon>Poales</taxon>
        <taxon>Poaceae</taxon>
        <taxon>PACMAD clade</taxon>
        <taxon>Panicoideae</taxon>
        <taxon>Andropogonodae</taxon>
        <taxon>Andropogoneae</taxon>
        <taxon>Sorghinae</taxon>
        <taxon>Sorghum</taxon>
    </lineage>
</organism>
<evidence type="ECO:0000259" key="11">
    <source>
        <dbReference type="PROSITE" id="PS51294"/>
    </source>
</evidence>
<feature type="domain" description="CCHC-type" evidence="9">
    <location>
        <begin position="3"/>
        <end position="18"/>
    </location>
</feature>
<dbReference type="CDD" id="cd00167">
    <property type="entry name" value="SANT"/>
    <property type="match status" value="1"/>
</dbReference>
<dbReference type="Gene3D" id="1.10.10.60">
    <property type="entry name" value="Homeodomain-like"/>
    <property type="match status" value="1"/>
</dbReference>
<protein>
    <submittedName>
        <fullName evidence="12">Uncharacterized protein</fullName>
    </submittedName>
</protein>
<dbReference type="InterPro" id="IPR001005">
    <property type="entry name" value="SANT/Myb"/>
</dbReference>
<dbReference type="FunFam" id="1.10.10.60:FF:000009">
    <property type="entry name" value="transcription factor MYB1R1"/>
    <property type="match status" value="1"/>
</dbReference>
<dbReference type="PANTHER" id="PTHR44191:SF79">
    <property type="entry name" value="MYB-RELATED TRANSCRIPTION FACTOR"/>
    <property type="match status" value="1"/>
</dbReference>
<evidence type="ECO:0000259" key="10">
    <source>
        <dbReference type="PROSITE" id="PS51293"/>
    </source>
</evidence>
<keyword evidence="6" id="KW-0479">Metal-binding</keyword>
<keyword evidence="3" id="KW-0238">DNA-binding</keyword>
<gene>
    <name evidence="12" type="ORF">BDA96_03G228900</name>
</gene>
<dbReference type="PANTHER" id="PTHR44191">
    <property type="entry name" value="TRANSCRIPTION FACTOR KUA1"/>
    <property type="match status" value="1"/>
</dbReference>
<keyword evidence="6" id="KW-0863">Zinc-finger</keyword>
<evidence type="ECO:0000256" key="7">
    <source>
        <dbReference type="SAM" id="MobiDB-lite"/>
    </source>
</evidence>
<keyword evidence="2" id="KW-0805">Transcription regulation</keyword>
<feature type="region of interest" description="Disordered" evidence="7">
    <location>
        <begin position="274"/>
        <end position="305"/>
    </location>
</feature>
<keyword evidence="5" id="KW-0539">Nucleus</keyword>
<evidence type="ECO:0000256" key="3">
    <source>
        <dbReference type="ARBA" id="ARBA00023125"/>
    </source>
</evidence>
<reference evidence="12" key="1">
    <citation type="journal article" date="2019" name="BMC Genomics">
        <title>A new reference genome for Sorghum bicolor reveals high levels of sequence similarity between sweet and grain genotypes: implications for the genetics of sugar metabolism.</title>
        <authorList>
            <person name="Cooper E.A."/>
            <person name="Brenton Z.W."/>
            <person name="Flinn B.S."/>
            <person name="Jenkins J."/>
            <person name="Shu S."/>
            <person name="Flowers D."/>
            <person name="Luo F."/>
            <person name="Wang Y."/>
            <person name="Xia P."/>
            <person name="Barry K."/>
            <person name="Daum C."/>
            <person name="Lipzen A."/>
            <person name="Yoshinaga Y."/>
            <person name="Schmutz J."/>
            <person name="Saski C."/>
            <person name="Vermerris W."/>
            <person name="Kresovich S."/>
        </authorList>
    </citation>
    <scope>NUCLEOTIDE SEQUENCE</scope>
</reference>
<dbReference type="PROSITE" id="PS50158">
    <property type="entry name" value="ZF_CCHC"/>
    <property type="match status" value="1"/>
</dbReference>
<evidence type="ECO:0000259" key="8">
    <source>
        <dbReference type="PROSITE" id="PS50090"/>
    </source>
</evidence>
<dbReference type="InterPro" id="IPR009057">
    <property type="entry name" value="Homeodomain-like_sf"/>
</dbReference>
<dbReference type="PROSITE" id="PS51294">
    <property type="entry name" value="HTH_MYB"/>
    <property type="match status" value="1"/>
</dbReference>
<feature type="region of interest" description="Disordered" evidence="7">
    <location>
        <begin position="237"/>
        <end position="259"/>
    </location>
</feature>
<keyword evidence="4" id="KW-0804">Transcription</keyword>
<dbReference type="GO" id="GO:0009739">
    <property type="term" value="P:response to gibberellin"/>
    <property type="evidence" value="ECO:0007669"/>
    <property type="project" value="UniProtKB-ARBA"/>
</dbReference>
<accession>A0A921RFF4</accession>
<dbReference type="InterPro" id="IPR017930">
    <property type="entry name" value="Myb_dom"/>
</dbReference>
<feature type="domain" description="SANT" evidence="10">
    <location>
        <begin position="130"/>
        <end position="178"/>
    </location>
</feature>
<dbReference type="SMART" id="SM00717">
    <property type="entry name" value="SANT"/>
    <property type="match status" value="1"/>
</dbReference>
<dbReference type="PROSITE" id="PS51293">
    <property type="entry name" value="SANT"/>
    <property type="match status" value="1"/>
</dbReference>
<dbReference type="GO" id="GO:0003677">
    <property type="term" value="F:DNA binding"/>
    <property type="evidence" value="ECO:0007669"/>
    <property type="project" value="UniProtKB-KW"/>
</dbReference>
<dbReference type="InterPro" id="IPR006447">
    <property type="entry name" value="Myb_dom_plants"/>
</dbReference>
<dbReference type="GO" id="GO:0009744">
    <property type="term" value="P:response to sucrose"/>
    <property type="evidence" value="ECO:0007669"/>
    <property type="project" value="UniProtKB-ARBA"/>
</dbReference>
<dbReference type="GO" id="GO:0008270">
    <property type="term" value="F:zinc ion binding"/>
    <property type="evidence" value="ECO:0007669"/>
    <property type="project" value="UniProtKB-KW"/>
</dbReference>
<comment type="subcellular location">
    <subcellularLocation>
        <location evidence="1">Nucleus</location>
    </subcellularLocation>
</comment>
<evidence type="ECO:0000313" key="12">
    <source>
        <dbReference type="EMBL" id="KAG0538356.1"/>
    </source>
</evidence>
<dbReference type="Proteomes" id="UP000807115">
    <property type="component" value="Chromosome 3"/>
</dbReference>
<evidence type="ECO:0000313" key="13">
    <source>
        <dbReference type="Proteomes" id="UP000807115"/>
    </source>
</evidence>
<dbReference type="GO" id="GO:0003700">
    <property type="term" value="F:DNA-binding transcription factor activity"/>
    <property type="evidence" value="ECO:0007669"/>
    <property type="project" value="UniProtKB-ARBA"/>
</dbReference>
<keyword evidence="6" id="KW-0862">Zinc</keyword>
<dbReference type="EMBL" id="CM027682">
    <property type="protein sequence ID" value="KAG0538356.1"/>
    <property type="molecule type" value="Genomic_DNA"/>
</dbReference>
<evidence type="ECO:0000259" key="9">
    <source>
        <dbReference type="PROSITE" id="PS50158"/>
    </source>
</evidence>
<dbReference type="InterPro" id="IPR052245">
    <property type="entry name" value="Plant_Stress_Dev_TF"/>
</dbReference>
<proteinExistence type="predicted"/>
<feature type="domain" description="HTH myb-type" evidence="11">
    <location>
        <begin position="122"/>
        <end position="178"/>
    </location>
</feature>
<dbReference type="SUPFAM" id="SSF46689">
    <property type="entry name" value="Homeodomain-like"/>
    <property type="match status" value="1"/>
</dbReference>
<evidence type="ECO:0000256" key="6">
    <source>
        <dbReference type="PROSITE-ProRule" id="PRU00047"/>
    </source>
</evidence>
<dbReference type="GO" id="GO:0005634">
    <property type="term" value="C:nucleus"/>
    <property type="evidence" value="ECO:0007669"/>
    <property type="project" value="UniProtKB-SubCell"/>
</dbReference>
<evidence type="ECO:0000256" key="2">
    <source>
        <dbReference type="ARBA" id="ARBA00023015"/>
    </source>
</evidence>
<sequence>MARKCSHCGNYGHNSRTCGLGHSREVMLCEAGDNGGGHGGSGLRLFGVQVRIGGGGAGSSASMKKSYSMDCLQLAAAQAGCSLVSPSSSSSSSLLLSIEEGLERGAAANGYLSDGPHGRVVQERKKGVPWSEEEHRQFLAGLEKLGKGDWRGISRNYVTTRTPTQVASHAQKFFLRQSSMGKKKRRSSLFDMVPIFENSASISDPVSSEEGAGSTSLSLNVACHGAASDSERAALDLNSTEEGGDSRAVPGAGTTRPFPAPVAVAQTELLLHQPSSSSHGHGRGHHCSPLDLELGMSLPAPSIGT</sequence>
<evidence type="ECO:0000256" key="1">
    <source>
        <dbReference type="ARBA" id="ARBA00004123"/>
    </source>
</evidence>
<evidence type="ECO:0000256" key="5">
    <source>
        <dbReference type="ARBA" id="ARBA00023242"/>
    </source>
</evidence>